<comment type="caution">
    <text evidence="2">The sequence shown here is derived from an EMBL/GenBank/DDBJ whole genome shotgun (WGS) entry which is preliminary data.</text>
</comment>
<evidence type="ECO:0000313" key="2">
    <source>
        <dbReference type="EMBL" id="KPV52611.1"/>
    </source>
</evidence>
<organism evidence="2 3">
    <name type="scientific">Kouleothrix aurantiaca</name>
    <dbReference type="NCBI Taxonomy" id="186479"/>
    <lineage>
        <taxon>Bacteria</taxon>
        <taxon>Bacillati</taxon>
        <taxon>Chloroflexota</taxon>
        <taxon>Chloroflexia</taxon>
        <taxon>Chloroflexales</taxon>
        <taxon>Roseiflexineae</taxon>
        <taxon>Roseiflexaceae</taxon>
        <taxon>Kouleothrix</taxon>
    </lineage>
</organism>
<dbReference type="AlphaFoldDB" id="A0A0P9HDE1"/>
<keyword evidence="1" id="KW-0472">Membrane</keyword>
<dbReference type="EMBL" id="LJCR01000489">
    <property type="protein sequence ID" value="KPV52611.1"/>
    <property type="molecule type" value="Genomic_DNA"/>
</dbReference>
<feature type="transmembrane region" description="Helical" evidence="1">
    <location>
        <begin position="7"/>
        <end position="30"/>
    </location>
</feature>
<keyword evidence="3" id="KW-1185">Reference proteome</keyword>
<sequence>MTRIKQIVYFVVGVINVLLALRFVFLALGASEASSFIRLVYGLSQPFVMPFLGIFGEPTLGASVFEWASLIAIAIYMLLAYGIARVIELAYSPRVTR</sequence>
<gene>
    <name evidence="2" type="ORF">SE17_14465</name>
</gene>
<dbReference type="Proteomes" id="UP000050509">
    <property type="component" value="Unassembled WGS sequence"/>
</dbReference>
<keyword evidence="1" id="KW-0812">Transmembrane</keyword>
<reference evidence="2 3" key="1">
    <citation type="submission" date="2015-09" db="EMBL/GenBank/DDBJ databases">
        <title>Draft genome sequence of Kouleothrix aurantiaca JCM 19913.</title>
        <authorList>
            <person name="Hemp J."/>
        </authorList>
    </citation>
    <scope>NUCLEOTIDE SEQUENCE [LARGE SCALE GENOMIC DNA]</scope>
    <source>
        <strain evidence="2 3">COM-B</strain>
    </source>
</reference>
<evidence type="ECO:0000256" key="1">
    <source>
        <dbReference type="SAM" id="Phobius"/>
    </source>
</evidence>
<name>A0A0P9HDE1_9CHLR</name>
<proteinExistence type="predicted"/>
<accession>A0A0P9HDE1</accession>
<feature type="transmembrane region" description="Helical" evidence="1">
    <location>
        <begin position="67"/>
        <end position="87"/>
    </location>
</feature>
<evidence type="ECO:0008006" key="4">
    <source>
        <dbReference type="Google" id="ProtNLM"/>
    </source>
</evidence>
<protein>
    <recommendedName>
        <fullName evidence="4">YggT family protein</fullName>
    </recommendedName>
</protein>
<evidence type="ECO:0000313" key="3">
    <source>
        <dbReference type="Proteomes" id="UP000050509"/>
    </source>
</evidence>
<keyword evidence="1" id="KW-1133">Transmembrane helix</keyword>